<keyword evidence="4" id="KW-1133">Transmembrane helix</keyword>
<dbReference type="GO" id="GO:0046872">
    <property type="term" value="F:metal ion binding"/>
    <property type="evidence" value="ECO:0007669"/>
    <property type="project" value="UniProtKB-KW"/>
</dbReference>
<evidence type="ECO:0000256" key="4">
    <source>
        <dbReference type="SAM" id="Phobius"/>
    </source>
</evidence>
<name>A0A1F7WFK4_9BACT</name>
<dbReference type="PANTHER" id="PTHR43344">
    <property type="entry name" value="PHOSPHOSERINE PHOSPHATASE"/>
    <property type="match status" value="1"/>
</dbReference>
<dbReference type="EMBL" id="MGFH01000238">
    <property type="protein sequence ID" value="OGM01317.1"/>
    <property type="molecule type" value="Genomic_DNA"/>
</dbReference>
<gene>
    <name evidence="5" type="ORF">A2008_01585</name>
</gene>
<dbReference type="Proteomes" id="UP000178735">
    <property type="component" value="Unassembled WGS sequence"/>
</dbReference>
<evidence type="ECO:0000256" key="2">
    <source>
        <dbReference type="ARBA" id="ARBA00022801"/>
    </source>
</evidence>
<organism evidence="5 6">
    <name type="scientific">Candidatus Wallbacteria bacterium GWC2_49_35</name>
    <dbReference type="NCBI Taxonomy" id="1817813"/>
    <lineage>
        <taxon>Bacteria</taxon>
        <taxon>Candidatus Walliibacteriota</taxon>
    </lineage>
</organism>
<evidence type="ECO:0000256" key="1">
    <source>
        <dbReference type="ARBA" id="ARBA00022723"/>
    </source>
</evidence>
<dbReference type="InterPro" id="IPR023214">
    <property type="entry name" value="HAD_sf"/>
</dbReference>
<evidence type="ECO:0000313" key="5">
    <source>
        <dbReference type="EMBL" id="OGM01317.1"/>
    </source>
</evidence>
<proteinExistence type="predicted"/>
<reference evidence="5 6" key="1">
    <citation type="journal article" date="2016" name="Nat. Commun.">
        <title>Thousands of microbial genomes shed light on interconnected biogeochemical processes in an aquifer system.</title>
        <authorList>
            <person name="Anantharaman K."/>
            <person name="Brown C.T."/>
            <person name="Hug L.A."/>
            <person name="Sharon I."/>
            <person name="Castelle C.J."/>
            <person name="Probst A.J."/>
            <person name="Thomas B.C."/>
            <person name="Singh A."/>
            <person name="Wilkins M.J."/>
            <person name="Karaoz U."/>
            <person name="Brodie E.L."/>
            <person name="Williams K.H."/>
            <person name="Hubbard S.S."/>
            <person name="Banfield J.F."/>
        </authorList>
    </citation>
    <scope>NUCLEOTIDE SEQUENCE [LARGE SCALE GENOMIC DNA]</scope>
</reference>
<dbReference type="AlphaFoldDB" id="A0A1F7WFK4"/>
<evidence type="ECO:0000256" key="3">
    <source>
        <dbReference type="ARBA" id="ARBA00022842"/>
    </source>
</evidence>
<dbReference type="InterPro" id="IPR036412">
    <property type="entry name" value="HAD-like_sf"/>
</dbReference>
<evidence type="ECO:0000313" key="6">
    <source>
        <dbReference type="Proteomes" id="UP000178735"/>
    </source>
</evidence>
<comment type="caution">
    <text evidence="5">The sequence shown here is derived from an EMBL/GenBank/DDBJ whole genome shotgun (WGS) entry which is preliminary data.</text>
</comment>
<dbReference type="STRING" id="1817813.A2008_01585"/>
<dbReference type="SUPFAM" id="SSF56784">
    <property type="entry name" value="HAD-like"/>
    <property type="match status" value="1"/>
</dbReference>
<dbReference type="InterPro" id="IPR050582">
    <property type="entry name" value="HAD-like_SerB"/>
</dbReference>
<keyword evidence="3" id="KW-0460">Magnesium</keyword>
<dbReference type="NCBIfam" id="TIGR01490">
    <property type="entry name" value="HAD-SF-IB-hyp1"/>
    <property type="match status" value="1"/>
</dbReference>
<dbReference type="NCBIfam" id="TIGR01488">
    <property type="entry name" value="HAD-SF-IB"/>
    <property type="match status" value="1"/>
</dbReference>
<dbReference type="GO" id="GO:0016787">
    <property type="term" value="F:hydrolase activity"/>
    <property type="evidence" value="ECO:0007669"/>
    <property type="project" value="UniProtKB-KW"/>
</dbReference>
<dbReference type="PANTHER" id="PTHR43344:SF13">
    <property type="entry name" value="PHOSPHATASE RV3661-RELATED"/>
    <property type="match status" value="1"/>
</dbReference>
<dbReference type="Gene3D" id="1.20.1440.100">
    <property type="entry name" value="SG protein - dephosphorylation function"/>
    <property type="match status" value="1"/>
</dbReference>
<keyword evidence="2" id="KW-0378">Hydrolase</keyword>
<feature type="transmembrane region" description="Helical" evidence="4">
    <location>
        <begin position="39"/>
        <end position="62"/>
    </location>
</feature>
<dbReference type="Gene3D" id="3.40.50.1000">
    <property type="entry name" value="HAD superfamily/HAD-like"/>
    <property type="match status" value="1"/>
</dbReference>
<keyword evidence="1" id="KW-0479">Metal-binding</keyword>
<sequence length="222" mass="24956">MRTQKKKRLILLDIDDTLFRCDTFVAFITYYLSTHMYKIIILPWLLLLAALFKIGAVSNVTLKKNALLIFRGEDRASLAACAESLADLLFSKSLNRSVFEAVKSMAATGLYEIVVISASPSFYIEMIGGRIGASLTLATDIEFDDNGRLKASIAGANCKGEQKIVRLKREMNLEDYDLERSYAFSDSITDLPMFELTGRPVAVTPDRRLREHALKNNYIIIN</sequence>
<keyword evidence="4" id="KW-0812">Transmembrane</keyword>
<evidence type="ECO:0008006" key="7">
    <source>
        <dbReference type="Google" id="ProtNLM"/>
    </source>
</evidence>
<protein>
    <recommendedName>
        <fullName evidence="7">HAD family hydrolase</fullName>
    </recommendedName>
</protein>
<dbReference type="InterPro" id="IPR006385">
    <property type="entry name" value="HAD_hydro_SerB1"/>
</dbReference>
<keyword evidence="4" id="KW-0472">Membrane</keyword>
<dbReference type="Pfam" id="PF12710">
    <property type="entry name" value="HAD"/>
    <property type="match status" value="1"/>
</dbReference>
<accession>A0A1F7WFK4</accession>